<evidence type="ECO:0000256" key="1">
    <source>
        <dbReference type="ARBA" id="ARBA00038101"/>
    </source>
</evidence>
<keyword evidence="3" id="KW-1185">Reference proteome</keyword>
<reference evidence="2 3" key="1">
    <citation type="submission" date="2014-02" db="EMBL/GenBank/DDBJ databases">
        <title>Single nucleus genome sequencing reveals high similarity among nuclei of an endomycorrhizal fungus.</title>
        <authorList>
            <person name="Lin K."/>
            <person name="Geurts R."/>
            <person name="Zhang Z."/>
            <person name="Limpens E."/>
            <person name="Saunders D.G."/>
            <person name="Mu D."/>
            <person name="Pang E."/>
            <person name="Cao H."/>
            <person name="Cha H."/>
            <person name="Lin T."/>
            <person name="Zhou Q."/>
            <person name="Shang Y."/>
            <person name="Li Y."/>
            <person name="Ivanov S."/>
            <person name="Sharma T."/>
            <person name="Velzen R.V."/>
            <person name="Ruijter N.D."/>
            <person name="Aanen D.K."/>
            <person name="Win J."/>
            <person name="Kamoun S."/>
            <person name="Bisseling T."/>
            <person name="Huang S."/>
        </authorList>
    </citation>
    <scope>NUCLEOTIDE SEQUENCE [LARGE SCALE GENOMIC DNA]</scope>
    <source>
        <strain evidence="3">DAOM197198w</strain>
    </source>
</reference>
<dbReference type="InterPro" id="IPR011009">
    <property type="entry name" value="Kinase-like_dom_sf"/>
</dbReference>
<dbReference type="InterPro" id="IPR011990">
    <property type="entry name" value="TPR-like_helical_dom_sf"/>
</dbReference>
<dbReference type="SMART" id="SM00671">
    <property type="entry name" value="SEL1"/>
    <property type="match status" value="2"/>
</dbReference>
<dbReference type="PANTHER" id="PTHR11102">
    <property type="entry name" value="SEL-1-LIKE PROTEIN"/>
    <property type="match status" value="1"/>
</dbReference>
<organism evidence="2 3">
    <name type="scientific">Rhizophagus irregularis (strain DAOM 197198w)</name>
    <name type="common">Glomus intraradices</name>
    <dbReference type="NCBI Taxonomy" id="1432141"/>
    <lineage>
        <taxon>Eukaryota</taxon>
        <taxon>Fungi</taxon>
        <taxon>Fungi incertae sedis</taxon>
        <taxon>Mucoromycota</taxon>
        <taxon>Glomeromycotina</taxon>
        <taxon>Glomeromycetes</taxon>
        <taxon>Glomerales</taxon>
        <taxon>Glomeraceae</taxon>
        <taxon>Rhizophagus</taxon>
    </lineage>
</organism>
<comment type="similarity">
    <text evidence="1">Belongs to the sel-1 family.</text>
</comment>
<protein>
    <recommendedName>
        <fullName evidence="4">Protein kinase domain-containing protein</fullName>
    </recommendedName>
</protein>
<dbReference type="Proteomes" id="UP000022910">
    <property type="component" value="Unassembled WGS sequence"/>
</dbReference>
<dbReference type="Pfam" id="PF08238">
    <property type="entry name" value="Sel1"/>
    <property type="match status" value="2"/>
</dbReference>
<dbReference type="Gene3D" id="1.25.40.10">
    <property type="entry name" value="Tetratricopeptide repeat domain"/>
    <property type="match status" value="1"/>
</dbReference>
<dbReference type="InterPro" id="IPR050767">
    <property type="entry name" value="Sel1_AlgK"/>
</dbReference>
<proteinExistence type="inferred from homology"/>
<accession>A0A015MEI0</accession>
<comment type="caution">
    <text evidence="2">The sequence shown here is derived from an EMBL/GenBank/DDBJ whole genome shotgun (WGS) entry which is preliminary data.</text>
</comment>
<evidence type="ECO:0000313" key="2">
    <source>
        <dbReference type="EMBL" id="EXX65188.1"/>
    </source>
</evidence>
<dbReference type="HOGENOM" id="CLU_1074202_0_0_1"/>
<name>A0A015MEI0_RHIIW</name>
<sequence length="259" mass="29558">MAGGTSIRWTSYTIKFDKEYQNDQSKEYLLVTEYANGGSLQNYLKKNSNNLTWKDKYEFGIPIDIEKDDIYTIGVLLREISSGRPLFKDELYDGNLIKKILQGYRETIVLDTFADYSSLYTECWNNEPDNRSTLMENVQKKDILNILGYCYCTGIGTKIDKQEAFELYEKAADLRNIKAIFNLAVIVIAIKDDTKTFELSKKSAEGGILGRMTMLGHCYQHGIGVDVDMQRAFEYNQMVANLGNNLGDGIKENINKAIY</sequence>
<dbReference type="Gene3D" id="1.10.510.10">
    <property type="entry name" value="Transferase(Phosphotransferase) domain 1"/>
    <property type="match status" value="1"/>
</dbReference>
<evidence type="ECO:0008006" key="4">
    <source>
        <dbReference type="Google" id="ProtNLM"/>
    </source>
</evidence>
<dbReference type="SUPFAM" id="SSF56112">
    <property type="entry name" value="Protein kinase-like (PK-like)"/>
    <property type="match status" value="1"/>
</dbReference>
<dbReference type="AlphaFoldDB" id="A0A015MEI0"/>
<dbReference type="SUPFAM" id="SSF81901">
    <property type="entry name" value="HCP-like"/>
    <property type="match status" value="1"/>
</dbReference>
<dbReference type="InterPro" id="IPR006597">
    <property type="entry name" value="Sel1-like"/>
</dbReference>
<gene>
    <name evidence="2" type="ORF">RirG_135700</name>
</gene>
<dbReference type="EMBL" id="JEMT01022485">
    <property type="protein sequence ID" value="EXX65188.1"/>
    <property type="molecule type" value="Genomic_DNA"/>
</dbReference>
<dbReference type="PANTHER" id="PTHR11102:SF160">
    <property type="entry name" value="ERAD-ASSOCIATED E3 UBIQUITIN-PROTEIN LIGASE COMPONENT HRD3"/>
    <property type="match status" value="1"/>
</dbReference>
<evidence type="ECO:0000313" key="3">
    <source>
        <dbReference type="Proteomes" id="UP000022910"/>
    </source>
</evidence>